<keyword evidence="5 14" id="KW-0812">Transmembrane</keyword>
<evidence type="ECO:0000256" key="5">
    <source>
        <dbReference type="ARBA" id="ARBA00022692"/>
    </source>
</evidence>
<dbReference type="GO" id="GO:0005886">
    <property type="term" value="C:plasma membrane"/>
    <property type="evidence" value="ECO:0007669"/>
    <property type="project" value="UniProtKB-SubCell"/>
</dbReference>
<dbReference type="GO" id="GO:0005298">
    <property type="term" value="F:proline:sodium symporter activity"/>
    <property type="evidence" value="ECO:0007669"/>
    <property type="project" value="UniProtKB-UniRule"/>
</dbReference>
<evidence type="ECO:0000256" key="1">
    <source>
        <dbReference type="ARBA" id="ARBA00004651"/>
    </source>
</evidence>
<evidence type="ECO:0000256" key="2">
    <source>
        <dbReference type="ARBA" id="ARBA00006434"/>
    </source>
</evidence>
<organism evidence="15 16">
    <name type="scientific">Pontibacillus chungwhensis BH030062</name>
    <dbReference type="NCBI Taxonomy" id="1385513"/>
    <lineage>
        <taxon>Bacteria</taxon>
        <taxon>Bacillati</taxon>
        <taxon>Bacillota</taxon>
        <taxon>Bacilli</taxon>
        <taxon>Bacillales</taxon>
        <taxon>Bacillaceae</taxon>
        <taxon>Pontibacillus</taxon>
    </lineage>
</organism>
<feature type="transmembrane region" description="Helical" evidence="14">
    <location>
        <begin position="122"/>
        <end position="141"/>
    </location>
</feature>
<comment type="subcellular location">
    <subcellularLocation>
        <location evidence="1 14">Cell membrane</location>
        <topology evidence="1 14">Multi-pass membrane protein</topology>
    </subcellularLocation>
</comment>
<dbReference type="PROSITE" id="PS50283">
    <property type="entry name" value="NA_SOLUT_SYMP_3"/>
    <property type="match status" value="1"/>
</dbReference>
<dbReference type="InterPro" id="IPR018212">
    <property type="entry name" value="Na/solute_symporter_CS"/>
</dbReference>
<dbReference type="PANTHER" id="PTHR48086:SF3">
    <property type="entry name" value="SODIUM_PROLINE SYMPORTER"/>
    <property type="match status" value="1"/>
</dbReference>
<evidence type="ECO:0000256" key="4">
    <source>
        <dbReference type="ARBA" id="ARBA00022475"/>
    </source>
</evidence>
<comment type="caution">
    <text evidence="15">The sequence shown here is derived from an EMBL/GenBank/DDBJ whole genome shotgun (WGS) entry which is preliminary data.</text>
</comment>
<dbReference type="InterPro" id="IPR038377">
    <property type="entry name" value="Na/Glc_symporter_sf"/>
</dbReference>
<keyword evidence="8 14" id="KW-0915">Sodium</keyword>
<keyword evidence="4 14" id="KW-1003">Cell membrane</keyword>
<evidence type="ECO:0000313" key="16">
    <source>
        <dbReference type="Proteomes" id="UP000030153"/>
    </source>
</evidence>
<keyword evidence="6 14" id="KW-0769">Symport</keyword>
<evidence type="ECO:0000256" key="12">
    <source>
        <dbReference type="ARBA" id="ARBA00033708"/>
    </source>
</evidence>
<feature type="transmembrane region" description="Helical" evidence="14">
    <location>
        <begin position="161"/>
        <end position="183"/>
    </location>
</feature>
<accession>A0A0A2UX56</accession>
<dbReference type="PANTHER" id="PTHR48086">
    <property type="entry name" value="SODIUM/PROLINE SYMPORTER-RELATED"/>
    <property type="match status" value="1"/>
</dbReference>
<evidence type="ECO:0000256" key="11">
    <source>
        <dbReference type="ARBA" id="ARBA00023201"/>
    </source>
</evidence>
<keyword evidence="16" id="KW-1185">Reference proteome</keyword>
<dbReference type="Gene3D" id="1.20.1730.10">
    <property type="entry name" value="Sodium/glucose cotransporter"/>
    <property type="match status" value="1"/>
</dbReference>
<evidence type="ECO:0000256" key="3">
    <source>
        <dbReference type="ARBA" id="ARBA00022448"/>
    </source>
</evidence>
<keyword evidence="3 14" id="KW-0813">Transport</keyword>
<dbReference type="Pfam" id="PF00474">
    <property type="entry name" value="SSF"/>
    <property type="match status" value="1"/>
</dbReference>
<evidence type="ECO:0000256" key="13">
    <source>
        <dbReference type="RuleBase" id="RU362091"/>
    </source>
</evidence>
<protein>
    <recommendedName>
        <fullName evidence="14">Sodium/proline symporter</fullName>
    </recommendedName>
    <alternativeName>
        <fullName evidence="14">Proline permease</fullName>
    </alternativeName>
</protein>
<dbReference type="FunFam" id="1.20.1730.10:FF:000002">
    <property type="entry name" value="Sodium/proline symporter"/>
    <property type="match status" value="1"/>
</dbReference>
<gene>
    <name evidence="15" type="ORF">N780_17875</name>
</gene>
<dbReference type="eggNOG" id="COG0591">
    <property type="taxonomic scope" value="Bacteria"/>
</dbReference>
<dbReference type="OrthoDB" id="9810181at2"/>
<dbReference type="EMBL" id="AVBG01000008">
    <property type="protein sequence ID" value="KGP91116.1"/>
    <property type="molecule type" value="Genomic_DNA"/>
</dbReference>
<feature type="transmembrane region" description="Helical" evidence="14">
    <location>
        <begin position="66"/>
        <end position="86"/>
    </location>
</feature>
<evidence type="ECO:0000256" key="8">
    <source>
        <dbReference type="ARBA" id="ARBA00023053"/>
    </source>
</evidence>
<dbReference type="NCBIfam" id="TIGR00813">
    <property type="entry name" value="sss"/>
    <property type="match status" value="1"/>
</dbReference>
<dbReference type="PROSITE" id="PS00457">
    <property type="entry name" value="NA_SOLUT_SYMP_2"/>
    <property type="match status" value="1"/>
</dbReference>
<feature type="transmembrane region" description="Helical" evidence="14">
    <location>
        <begin position="444"/>
        <end position="463"/>
    </location>
</feature>
<feature type="transmembrane region" description="Helical" evidence="14">
    <location>
        <begin position="328"/>
        <end position="353"/>
    </location>
</feature>
<sequence>MSIATLITFIIYLLGMLLIGVIASRMTNDLSDYVLGGRRLGPGVAALSAGASDMSGWLLLGLPGAVYASGLSAAWIGIGLAIGAYLNWQFVARRLRVYTEVANDSITVPDFLENRFHDTSHILRVISALVILFFFTFYTSSGMVGGAKLFAASFDMGYNQALWIGAIVIISYTFLGGFLAVSWTDFFQGILMFVALLAVPIVAISELGGWNEVVSMISEIDATRLDMVKGVGVLSVVSSLAWGLGYFGQPHILTRFMALRSPKDVPKARFIGMTWMILGLYGAIFTGLVGIAYVANGGTAGELADLGVKIVQQGGYNVIPDSTEAEKIFIAFSQILFNPIIAGILLAAILSAIMSTIDSQLLVSSSAVAEDFYKAILRKNASERELVWVGRFSVAAIALLAIALAYGAQSSVLELVSYAWAGFGAAFGPIIILSLFWKRLTRNGAVAGIIVGAVTVVIWGDLLEPTEGQDWTNIFGLYEIVPGFILCTLAAVVVSLIGNGPSKEIQAEFDKANS</sequence>
<dbReference type="AlphaFoldDB" id="A0A0A2UX56"/>
<evidence type="ECO:0000256" key="6">
    <source>
        <dbReference type="ARBA" id="ARBA00022847"/>
    </source>
</evidence>
<comment type="catalytic activity">
    <reaction evidence="12">
        <text>L-proline(in) + Na(+)(in) = L-proline(out) + Na(+)(out)</text>
        <dbReference type="Rhea" id="RHEA:28967"/>
        <dbReference type="ChEBI" id="CHEBI:29101"/>
        <dbReference type="ChEBI" id="CHEBI:60039"/>
    </reaction>
</comment>
<dbReference type="InterPro" id="IPR001734">
    <property type="entry name" value="Na/solute_symporter"/>
</dbReference>
<evidence type="ECO:0000256" key="9">
    <source>
        <dbReference type="ARBA" id="ARBA00023065"/>
    </source>
</evidence>
<evidence type="ECO:0000256" key="14">
    <source>
        <dbReference type="RuleBase" id="RU366012"/>
    </source>
</evidence>
<feature type="transmembrane region" description="Helical" evidence="14">
    <location>
        <begin position="418"/>
        <end position="437"/>
    </location>
</feature>
<evidence type="ECO:0000256" key="7">
    <source>
        <dbReference type="ARBA" id="ARBA00022989"/>
    </source>
</evidence>
<evidence type="ECO:0000256" key="10">
    <source>
        <dbReference type="ARBA" id="ARBA00023136"/>
    </source>
</evidence>
<feature type="transmembrane region" description="Helical" evidence="14">
    <location>
        <begin position="475"/>
        <end position="497"/>
    </location>
</feature>
<dbReference type="GO" id="GO:0015824">
    <property type="term" value="P:proline transport"/>
    <property type="evidence" value="ECO:0007669"/>
    <property type="project" value="UniProtKB-UniRule"/>
</dbReference>
<dbReference type="InterPro" id="IPR050277">
    <property type="entry name" value="Sodium:Solute_Symporter"/>
</dbReference>
<reference evidence="15 16" key="1">
    <citation type="submission" date="2013-08" db="EMBL/GenBank/DDBJ databases">
        <title>Genome of Pontibacillus chungwhensis.</title>
        <authorList>
            <person name="Wang Q."/>
            <person name="Wang G."/>
        </authorList>
    </citation>
    <scope>NUCLEOTIDE SEQUENCE [LARGE SCALE GENOMIC DNA]</scope>
    <source>
        <strain evidence="15 16">BH030062</strain>
    </source>
</reference>
<dbReference type="Proteomes" id="UP000030153">
    <property type="component" value="Unassembled WGS sequence"/>
</dbReference>
<feature type="transmembrane region" description="Helical" evidence="14">
    <location>
        <begin position="6"/>
        <end position="28"/>
    </location>
</feature>
<keyword evidence="14" id="KW-0029">Amino-acid transport</keyword>
<dbReference type="STRING" id="1385513.N780_17875"/>
<dbReference type="GO" id="GO:0015193">
    <property type="term" value="F:L-proline transmembrane transporter activity"/>
    <property type="evidence" value="ECO:0007669"/>
    <property type="project" value="TreeGrafter"/>
</dbReference>
<keyword evidence="10 14" id="KW-0472">Membrane</keyword>
<feature type="transmembrane region" description="Helical" evidence="14">
    <location>
        <begin position="190"/>
        <end position="210"/>
    </location>
</feature>
<feature type="transmembrane region" description="Helical" evidence="14">
    <location>
        <begin position="386"/>
        <end position="406"/>
    </location>
</feature>
<name>A0A0A2UX56_9BACI</name>
<dbReference type="NCBIfam" id="TIGR02121">
    <property type="entry name" value="Na_Pro_sym"/>
    <property type="match status" value="1"/>
</dbReference>
<proteinExistence type="inferred from homology"/>
<dbReference type="InterPro" id="IPR011851">
    <property type="entry name" value="Na/Pro_symporter"/>
</dbReference>
<keyword evidence="11 14" id="KW-0739">Sodium transport</keyword>
<evidence type="ECO:0000313" key="15">
    <source>
        <dbReference type="EMBL" id="KGP91116.1"/>
    </source>
</evidence>
<feature type="transmembrane region" description="Helical" evidence="14">
    <location>
        <begin position="270"/>
        <end position="295"/>
    </location>
</feature>
<keyword evidence="7 14" id="KW-1133">Transmembrane helix</keyword>
<comment type="function">
    <text evidence="14">Catalyzes the sodium-dependent uptake of extracellular L-proline.</text>
</comment>
<comment type="similarity">
    <text evidence="2 13">Belongs to the sodium:solute symporter (SSF) (TC 2.A.21) family.</text>
</comment>
<dbReference type="GO" id="GO:0031402">
    <property type="term" value="F:sodium ion binding"/>
    <property type="evidence" value="ECO:0007669"/>
    <property type="project" value="UniProtKB-UniRule"/>
</dbReference>
<dbReference type="RefSeq" id="WP_036784249.1">
    <property type="nucleotide sequence ID" value="NZ_AVBG01000008.1"/>
</dbReference>
<keyword evidence="9 14" id="KW-0406">Ion transport</keyword>
<feature type="transmembrane region" description="Helical" evidence="14">
    <location>
        <begin position="230"/>
        <end position="249"/>
    </location>
</feature>
<dbReference type="CDD" id="cd11475">
    <property type="entry name" value="SLC5sbd_PutP"/>
    <property type="match status" value="1"/>
</dbReference>